<reference evidence="10 11" key="1">
    <citation type="submission" date="2018-11" db="EMBL/GenBank/DDBJ databases">
        <title>Photobacterium sp. BEI247 sp. nov., a marine bacterium isolated from Yongle Blue Hole in the South China Sea.</title>
        <authorList>
            <person name="Wang X."/>
        </authorList>
    </citation>
    <scope>NUCLEOTIDE SEQUENCE [LARGE SCALE GENOMIC DNA]</scope>
    <source>
        <strain evidence="11">BEI247</strain>
    </source>
</reference>
<evidence type="ECO:0000259" key="9">
    <source>
        <dbReference type="Pfam" id="PF01618"/>
    </source>
</evidence>
<dbReference type="PANTHER" id="PTHR30625:SF11">
    <property type="entry name" value="MOTA_TOLQ_EXBB PROTON CHANNEL DOMAIN-CONTAINING PROTEIN"/>
    <property type="match status" value="1"/>
</dbReference>
<keyword evidence="6" id="KW-0813">Transport</keyword>
<dbReference type="PANTHER" id="PTHR30625">
    <property type="entry name" value="PROTEIN TOLQ"/>
    <property type="match status" value="1"/>
</dbReference>
<keyword evidence="7" id="KW-0175">Coiled coil</keyword>
<sequence>MPMLSPRPSPCLNVPDKLVLSICQSLRQRLRRTMMFNNFIPGHPRPKVMTATLLAITTLMASFASHSATISTVESSIRNDLKKSIQQYTAAEKQVRNERQPLSAQLNKLEKELSSLRVNAATVQRQKDEQYLGIEQLKKRLAQWKEQDAYINNLLREFNHNQSGITVPPGHTAQASKQGLAAYSSFDAIERSLVTLHQALRPQWVNNRSVLSPSGDIIQGQTLTAGPVQWFINATQAGLVDRTHQPLPMLIYTFDDDQQSQLNLHQQGQLTRLSLDPTLTRATALEAQQESIQDHLAKGGIWTIPILAFGSFALLIALFKAIQFIRLPKRDPALIGQILNREIPPQQGLTQATGYQQELIRLAVTHRHSGREVIDDLMYQYLLLTKGKLERMLTGIAATAAVAPLLGLLGTVTGMISTFKLLTLFGSGDESMLSTGIAQALITTELGLIVAIPALICHAYLTRRARRYLTALEADSVLLSQLGQIHQSDKRDADYA</sequence>
<keyword evidence="6" id="KW-0653">Protein transport</keyword>
<comment type="caution">
    <text evidence="10">The sequence shown here is derived from an EMBL/GenBank/DDBJ whole genome shotgun (WGS) entry which is preliminary data.</text>
</comment>
<evidence type="ECO:0000256" key="3">
    <source>
        <dbReference type="ARBA" id="ARBA00022692"/>
    </source>
</evidence>
<dbReference type="GO" id="GO:0017038">
    <property type="term" value="P:protein import"/>
    <property type="evidence" value="ECO:0007669"/>
    <property type="project" value="TreeGrafter"/>
</dbReference>
<evidence type="ECO:0000313" key="11">
    <source>
        <dbReference type="Proteomes" id="UP000287563"/>
    </source>
</evidence>
<comment type="similarity">
    <text evidence="6">Belongs to the exbB/tolQ family.</text>
</comment>
<gene>
    <name evidence="10" type="ORF">EDI28_07960</name>
</gene>
<keyword evidence="4 8" id="KW-1133">Transmembrane helix</keyword>
<keyword evidence="5 8" id="KW-0472">Membrane</keyword>
<keyword evidence="11" id="KW-1185">Reference proteome</keyword>
<proteinExistence type="inferred from homology"/>
<organism evidence="10 11">
    <name type="scientific">Photobacterium chitinilyticum</name>
    <dbReference type="NCBI Taxonomy" id="2485123"/>
    <lineage>
        <taxon>Bacteria</taxon>
        <taxon>Pseudomonadati</taxon>
        <taxon>Pseudomonadota</taxon>
        <taxon>Gammaproteobacteria</taxon>
        <taxon>Vibrionales</taxon>
        <taxon>Vibrionaceae</taxon>
        <taxon>Photobacterium</taxon>
    </lineage>
</organism>
<feature type="domain" description="MotA/TolQ/ExbB proton channel" evidence="9">
    <location>
        <begin position="365"/>
        <end position="473"/>
    </location>
</feature>
<keyword evidence="2" id="KW-1003">Cell membrane</keyword>
<dbReference type="AlphaFoldDB" id="A0A3S3QTK3"/>
<evidence type="ECO:0000256" key="6">
    <source>
        <dbReference type="RuleBase" id="RU004057"/>
    </source>
</evidence>
<comment type="subcellular location">
    <subcellularLocation>
        <location evidence="1">Cell membrane</location>
        <topology evidence="1">Multi-pass membrane protein</topology>
    </subcellularLocation>
    <subcellularLocation>
        <location evidence="6">Membrane</location>
        <topology evidence="6">Multi-pass membrane protein</topology>
    </subcellularLocation>
</comment>
<dbReference type="Pfam" id="PF01618">
    <property type="entry name" value="MotA_ExbB"/>
    <property type="match status" value="1"/>
</dbReference>
<dbReference type="OrthoDB" id="4045at2"/>
<accession>A0A3S3QTK3</accession>
<name>A0A3S3QTK3_9GAMM</name>
<evidence type="ECO:0000256" key="1">
    <source>
        <dbReference type="ARBA" id="ARBA00004651"/>
    </source>
</evidence>
<dbReference type="EMBL" id="RJLM01000002">
    <property type="protein sequence ID" value="RWX56208.1"/>
    <property type="molecule type" value="Genomic_DNA"/>
</dbReference>
<evidence type="ECO:0000256" key="7">
    <source>
        <dbReference type="SAM" id="Coils"/>
    </source>
</evidence>
<feature type="transmembrane region" description="Helical" evidence="8">
    <location>
        <begin position="436"/>
        <end position="461"/>
    </location>
</feature>
<dbReference type="GO" id="GO:0005886">
    <property type="term" value="C:plasma membrane"/>
    <property type="evidence" value="ECO:0007669"/>
    <property type="project" value="UniProtKB-SubCell"/>
</dbReference>
<feature type="transmembrane region" description="Helical" evidence="8">
    <location>
        <begin position="392"/>
        <end position="416"/>
    </location>
</feature>
<protein>
    <recommendedName>
        <fullName evidence="9">MotA/TolQ/ExbB proton channel domain-containing protein</fullName>
    </recommendedName>
</protein>
<evidence type="ECO:0000256" key="4">
    <source>
        <dbReference type="ARBA" id="ARBA00022989"/>
    </source>
</evidence>
<dbReference type="Proteomes" id="UP000287563">
    <property type="component" value="Unassembled WGS sequence"/>
</dbReference>
<keyword evidence="3 8" id="KW-0812">Transmembrane</keyword>
<evidence type="ECO:0000256" key="2">
    <source>
        <dbReference type="ARBA" id="ARBA00022475"/>
    </source>
</evidence>
<feature type="coiled-coil region" evidence="7">
    <location>
        <begin position="78"/>
        <end position="147"/>
    </location>
</feature>
<feature type="transmembrane region" description="Helical" evidence="8">
    <location>
        <begin position="299"/>
        <end position="319"/>
    </location>
</feature>
<evidence type="ECO:0000256" key="8">
    <source>
        <dbReference type="SAM" id="Phobius"/>
    </source>
</evidence>
<dbReference type="InterPro" id="IPR050790">
    <property type="entry name" value="ExbB/TolQ_transport"/>
</dbReference>
<evidence type="ECO:0000256" key="5">
    <source>
        <dbReference type="ARBA" id="ARBA00023136"/>
    </source>
</evidence>
<evidence type="ECO:0000313" key="10">
    <source>
        <dbReference type="EMBL" id="RWX56208.1"/>
    </source>
</evidence>
<dbReference type="InterPro" id="IPR002898">
    <property type="entry name" value="MotA_ExbB_proton_chnl"/>
</dbReference>